<dbReference type="Pfam" id="PF20233">
    <property type="entry name" value="DUF6590"/>
    <property type="match status" value="1"/>
</dbReference>
<evidence type="ECO:0000313" key="3">
    <source>
        <dbReference type="EMBL" id="KAK4248700.1"/>
    </source>
</evidence>
<organism evidence="3 4">
    <name type="scientific">Corynascus novoguineensis</name>
    <dbReference type="NCBI Taxonomy" id="1126955"/>
    <lineage>
        <taxon>Eukaryota</taxon>
        <taxon>Fungi</taxon>
        <taxon>Dikarya</taxon>
        <taxon>Ascomycota</taxon>
        <taxon>Pezizomycotina</taxon>
        <taxon>Sordariomycetes</taxon>
        <taxon>Sordariomycetidae</taxon>
        <taxon>Sordariales</taxon>
        <taxon>Chaetomiaceae</taxon>
        <taxon>Corynascus</taxon>
    </lineage>
</organism>
<reference evidence="3" key="2">
    <citation type="submission" date="2023-05" db="EMBL/GenBank/DDBJ databases">
        <authorList>
            <consortium name="Lawrence Berkeley National Laboratory"/>
            <person name="Steindorff A."/>
            <person name="Hensen N."/>
            <person name="Bonometti L."/>
            <person name="Westerberg I."/>
            <person name="Brannstrom I.O."/>
            <person name="Guillou S."/>
            <person name="Cros-Aarteil S."/>
            <person name="Calhoun S."/>
            <person name="Haridas S."/>
            <person name="Kuo A."/>
            <person name="Mondo S."/>
            <person name="Pangilinan J."/>
            <person name="Riley R."/>
            <person name="Labutti K."/>
            <person name="Andreopoulos B."/>
            <person name="Lipzen A."/>
            <person name="Chen C."/>
            <person name="Yanf M."/>
            <person name="Daum C."/>
            <person name="Ng V."/>
            <person name="Clum A."/>
            <person name="Ohm R."/>
            <person name="Martin F."/>
            <person name="Silar P."/>
            <person name="Natvig D."/>
            <person name="Lalanne C."/>
            <person name="Gautier V."/>
            <person name="Ament-Velasquez S.L."/>
            <person name="Kruys A."/>
            <person name="Hutchinson M.I."/>
            <person name="Powell A.J."/>
            <person name="Barry K."/>
            <person name="Miller A.N."/>
            <person name="Grigoriev I.V."/>
            <person name="Debuchy R."/>
            <person name="Gladieux P."/>
            <person name="Thoren M.H."/>
            <person name="Johannesson H."/>
        </authorList>
    </citation>
    <scope>NUCLEOTIDE SEQUENCE</scope>
    <source>
        <strain evidence="3">CBS 359.72</strain>
    </source>
</reference>
<sequence>MADEPTAVMVPSSSSAQPPNLTSPARDKASEIEEAVASKPSTQEYPEPTRVYGKQWKWSNDVKDYVPEDDAEGCDTELYTVYQLKGIPLEPPNQDPPGDEYQVVGKPKRFFQPGRVFAAEWFEPATADILEQQPPPKGLVTKYEGIHGGKPVAKYRWFVVVRRRLHHSLCFRVATYGGKGASKLARGRAADFVVLYRANIEPAAPYPDEEISRPPIAIIIETPGQYISPIARLDCGRIYTVEDNLKVAKIGRVHPSHLSSLDDYYKESVQ</sequence>
<keyword evidence="4" id="KW-1185">Reference proteome</keyword>
<dbReference type="EMBL" id="MU857633">
    <property type="protein sequence ID" value="KAK4248700.1"/>
    <property type="molecule type" value="Genomic_DNA"/>
</dbReference>
<reference evidence="3" key="1">
    <citation type="journal article" date="2023" name="Mol. Phylogenet. Evol.">
        <title>Genome-scale phylogeny and comparative genomics of the fungal order Sordariales.</title>
        <authorList>
            <person name="Hensen N."/>
            <person name="Bonometti L."/>
            <person name="Westerberg I."/>
            <person name="Brannstrom I.O."/>
            <person name="Guillou S."/>
            <person name="Cros-Aarteil S."/>
            <person name="Calhoun S."/>
            <person name="Haridas S."/>
            <person name="Kuo A."/>
            <person name="Mondo S."/>
            <person name="Pangilinan J."/>
            <person name="Riley R."/>
            <person name="LaButti K."/>
            <person name="Andreopoulos B."/>
            <person name="Lipzen A."/>
            <person name="Chen C."/>
            <person name="Yan M."/>
            <person name="Daum C."/>
            <person name="Ng V."/>
            <person name="Clum A."/>
            <person name="Steindorff A."/>
            <person name="Ohm R.A."/>
            <person name="Martin F."/>
            <person name="Silar P."/>
            <person name="Natvig D.O."/>
            <person name="Lalanne C."/>
            <person name="Gautier V."/>
            <person name="Ament-Velasquez S.L."/>
            <person name="Kruys A."/>
            <person name="Hutchinson M.I."/>
            <person name="Powell A.J."/>
            <person name="Barry K."/>
            <person name="Miller A.N."/>
            <person name="Grigoriev I.V."/>
            <person name="Debuchy R."/>
            <person name="Gladieux P."/>
            <person name="Hiltunen Thoren M."/>
            <person name="Johannesson H."/>
        </authorList>
    </citation>
    <scope>NUCLEOTIDE SEQUENCE</scope>
    <source>
        <strain evidence="3">CBS 359.72</strain>
    </source>
</reference>
<dbReference type="Proteomes" id="UP001303647">
    <property type="component" value="Unassembled WGS sequence"/>
</dbReference>
<gene>
    <name evidence="3" type="ORF">C7999DRAFT_30813</name>
</gene>
<proteinExistence type="predicted"/>
<feature type="domain" description="DUF6590" evidence="2">
    <location>
        <begin position="108"/>
        <end position="262"/>
    </location>
</feature>
<dbReference type="AlphaFoldDB" id="A0AAN7CUS6"/>
<feature type="region of interest" description="Disordered" evidence="1">
    <location>
        <begin position="1"/>
        <end position="48"/>
    </location>
</feature>
<comment type="caution">
    <text evidence="3">The sequence shown here is derived from an EMBL/GenBank/DDBJ whole genome shotgun (WGS) entry which is preliminary data.</text>
</comment>
<name>A0AAN7CUS6_9PEZI</name>
<dbReference type="InterPro" id="IPR046497">
    <property type="entry name" value="DUF6590"/>
</dbReference>
<protein>
    <recommendedName>
        <fullName evidence="2">DUF6590 domain-containing protein</fullName>
    </recommendedName>
</protein>
<feature type="compositionally biased region" description="Polar residues" evidence="1">
    <location>
        <begin position="11"/>
        <end position="23"/>
    </location>
</feature>
<evidence type="ECO:0000259" key="2">
    <source>
        <dbReference type="Pfam" id="PF20233"/>
    </source>
</evidence>
<accession>A0AAN7CUS6</accession>
<evidence type="ECO:0000313" key="4">
    <source>
        <dbReference type="Proteomes" id="UP001303647"/>
    </source>
</evidence>
<evidence type="ECO:0000256" key="1">
    <source>
        <dbReference type="SAM" id="MobiDB-lite"/>
    </source>
</evidence>